<keyword evidence="3" id="KW-1185">Reference proteome</keyword>
<name>A0A844WE42_9RHOB</name>
<evidence type="ECO:0000313" key="3">
    <source>
        <dbReference type="Proteomes" id="UP000443843"/>
    </source>
</evidence>
<gene>
    <name evidence="2" type="ORF">GLS40_08755</name>
</gene>
<dbReference type="FunFam" id="3.40.50.720:FF:000084">
    <property type="entry name" value="Short-chain dehydrogenase reductase"/>
    <property type="match status" value="1"/>
</dbReference>
<organism evidence="2 3">
    <name type="scientific">Pseudooceanicola pacificus</name>
    <dbReference type="NCBI Taxonomy" id="2676438"/>
    <lineage>
        <taxon>Bacteria</taxon>
        <taxon>Pseudomonadati</taxon>
        <taxon>Pseudomonadota</taxon>
        <taxon>Alphaproteobacteria</taxon>
        <taxon>Rhodobacterales</taxon>
        <taxon>Paracoccaceae</taxon>
        <taxon>Pseudooceanicola</taxon>
    </lineage>
</organism>
<dbReference type="Proteomes" id="UP000443843">
    <property type="component" value="Unassembled WGS sequence"/>
</dbReference>
<comment type="caution">
    <text evidence="2">The sequence shown here is derived from an EMBL/GenBank/DDBJ whole genome shotgun (WGS) entry which is preliminary data.</text>
</comment>
<evidence type="ECO:0000313" key="2">
    <source>
        <dbReference type="EMBL" id="MWB78110.1"/>
    </source>
</evidence>
<dbReference type="Gene3D" id="3.40.50.720">
    <property type="entry name" value="NAD(P)-binding Rossmann-like Domain"/>
    <property type="match status" value="1"/>
</dbReference>
<dbReference type="PRINTS" id="PR00080">
    <property type="entry name" value="SDRFAMILY"/>
</dbReference>
<dbReference type="SUPFAM" id="SSF51735">
    <property type="entry name" value="NAD(P)-binding Rossmann-fold domains"/>
    <property type="match status" value="1"/>
</dbReference>
<dbReference type="AlphaFoldDB" id="A0A844WE42"/>
<dbReference type="EMBL" id="WNXQ01000004">
    <property type="protein sequence ID" value="MWB78110.1"/>
    <property type="molecule type" value="Genomic_DNA"/>
</dbReference>
<proteinExistence type="inferred from homology"/>
<dbReference type="Pfam" id="PF13561">
    <property type="entry name" value="adh_short_C2"/>
    <property type="match status" value="1"/>
</dbReference>
<accession>A0A844WE42</accession>
<dbReference type="InterPro" id="IPR020904">
    <property type="entry name" value="Sc_DH/Rdtase_CS"/>
</dbReference>
<reference evidence="2 3" key="1">
    <citation type="submission" date="2019-11" db="EMBL/GenBank/DDBJ databases">
        <title>Pseudooceanicola pacifica sp. nov., isolated from deep-sea sediment of the Pacific Ocean.</title>
        <authorList>
            <person name="Lyu L."/>
        </authorList>
    </citation>
    <scope>NUCLEOTIDE SEQUENCE [LARGE SCALE GENOMIC DNA]</scope>
    <source>
        <strain evidence="2 3">216_PA32_1</strain>
    </source>
</reference>
<dbReference type="GO" id="GO:0030497">
    <property type="term" value="P:fatty acid elongation"/>
    <property type="evidence" value="ECO:0007669"/>
    <property type="project" value="TreeGrafter"/>
</dbReference>
<dbReference type="InterPro" id="IPR002347">
    <property type="entry name" value="SDR_fam"/>
</dbReference>
<dbReference type="CDD" id="cd05233">
    <property type="entry name" value="SDR_c"/>
    <property type="match status" value="1"/>
</dbReference>
<sequence>MQGGGQGLLAGKIVLITGAASGIGAATARAAARDGALVALADRNLDGARALAQEIAQSGATAEALAVDVADRDSVAAMVAGVVDRFGRLDAALNNAGIGSNETGSTGLRTGELDYESWRLMIDVNLTGVWLCMKHELVAMTAGASIVNMASIAGLVGMPMASHYAAAKHGVIGLTKSAAIDYGRAGIRVNAICPGYVETPLIAHSSADKLEAIARKTPIGRLARPEEIADQAVWLMSDRSAYVTGAALAVDGGFTST</sequence>
<comment type="similarity">
    <text evidence="1">Belongs to the short-chain dehydrogenases/reductases (SDR) family.</text>
</comment>
<protein>
    <submittedName>
        <fullName evidence="2">SDR family oxidoreductase</fullName>
    </submittedName>
</protein>
<dbReference type="PANTHER" id="PTHR42760">
    <property type="entry name" value="SHORT-CHAIN DEHYDROGENASES/REDUCTASES FAMILY MEMBER"/>
    <property type="match status" value="1"/>
</dbReference>
<dbReference type="InterPro" id="IPR036291">
    <property type="entry name" value="NAD(P)-bd_dom_sf"/>
</dbReference>
<dbReference type="GO" id="GO:0016616">
    <property type="term" value="F:oxidoreductase activity, acting on the CH-OH group of donors, NAD or NADP as acceptor"/>
    <property type="evidence" value="ECO:0007669"/>
    <property type="project" value="TreeGrafter"/>
</dbReference>
<evidence type="ECO:0000256" key="1">
    <source>
        <dbReference type="ARBA" id="ARBA00006484"/>
    </source>
</evidence>
<dbReference type="PROSITE" id="PS00061">
    <property type="entry name" value="ADH_SHORT"/>
    <property type="match status" value="1"/>
</dbReference>
<dbReference type="PRINTS" id="PR00081">
    <property type="entry name" value="GDHRDH"/>
</dbReference>
<dbReference type="PANTHER" id="PTHR42760:SF129">
    <property type="entry name" value="OXIDOREDUCTASE"/>
    <property type="match status" value="1"/>
</dbReference>